<evidence type="ECO:0000259" key="1">
    <source>
        <dbReference type="Pfam" id="PF13400"/>
    </source>
</evidence>
<dbReference type="EMBL" id="WUTW01000002">
    <property type="protein sequence ID" value="MXQ65254.1"/>
    <property type="molecule type" value="Genomic_DNA"/>
</dbReference>
<dbReference type="NCBIfam" id="TIGR03816">
    <property type="entry name" value="tadE_like_DECH"/>
    <property type="match status" value="1"/>
</dbReference>
<sequence length="107" mass="10800">MAFMGVVWFVGVAAMAVGGIRGVRARAESAADLAALAGAGQTGGDVRMCRRAWDVAVASGGRLASCAVHGGIVDVAVVASVPMPLGLGERRIVSRSRAGPVRSDRVP</sequence>
<evidence type="ECO:0000313" key="2">
    <source>
        <dbReference type="EMBL" id="MXQ65254.1"/>
    </source>
</evidence>
<dbReference type="InterPro" id="IPR021202">
    <property type="entry name" value="Rv3654c-like"/>
</dbReference>
<comment type="caution">
    <text evidence="2">The sequence shown here is derived from an EMBL/GenBank/DDBJ whole genome shotgun (WGS) entry which is preliminary data.</text>
</comment>
<protein>
    <recommendedName>
        <fullName evidence="1">Putative Flp pilus-assembly TadG-like N-terminal domain-containing protein</fullName>
    </recommendedName>
</protein>
<dbReference type="InterPro" id="IPR028087">
    <property type="entry name" value="Tad_N"/>
</dbReference>
<gene>
    <name evidence="2" type="ORF">GQ466_14540</name>
</gene>
<dbReference type="OrthoDB" id="3483830at2"/>
<proteinExistence type="predicted"/>
<organism evidence="2 3">
    <name type="scientific">Actinomadura rayongensis</name>
    <dbReference type="NCBI Taxonomy" id="1429076"/>
    <lineage>
        <taxon>Bacteria</taxon>
        <taxon>Bacillati</taxon>
        <taxon>Actinomycetota</taxon>
        <taxon>Actinomycetes</taxon>
        <taxon>Streptosporangiales</taxon>
        <taxon>Thermomonosporaceae</taxon>
        <taxon>Actinomadura</taxon>
    </lineage>
</organism>
<dbReference type="Proteomes" id="UP000431901">
    <property type="component" value="Unassembled WGS sequence"/>
</dbReference>
<evidence type="ECO:0000313" key="3">
    <source>
        <dbReference type="Proteomes" id="UP000431901"/>
    </source>
</evidence>
<reference evidence="2 3" key="1">
    <citation type="submission" date="2019-12" db="EMBL/GenBank/DDBJ databases">
        <title>Nocardia macrotermitis sp. nov. and Nocardia aurantia sp. nov., isolated from the gut of the fungus growing-termite Macrotermes natalensis.</title>
        <authorList>
            <person name="Christine B."/>
            <person name="Rene B."/>
        </authorList>
    </citation>
    <scope>NUCLEOTIDE SEQUENCE [LARGE SCALE GENOMIC DNA]</scope>
    <source>
        <strain evidence="2 3">DSM 102126</strain>
    </source>
</reference>
<dbReference type="Pfam" id="PF13400">
    <property type="entry name" value="Tad"/>
    <property type="match status" value="1"/>
</dbReference>
<feature type="domain" description="Putative Flp pilus-assembly TadG-like N-terminal" evidence="1">
    <location>
        <begin position="3"/>
        <end position="40"/>
    </location>
</feature>
<dbReference type="AlphaFoldDB" id="A0A6I4WE29"/>
<keyword evidence="3" id="KW-1185">Reference proteome</keyword>
<accession>A0A6I4WE29</accession>
<name>A0A6I4WE29_9ACTN</name>